<sequence length="88" mass="9748">MNFDNGLSPGETARQAQIVALEGCQLGGQRIRRFGFAATFLRCQRAECTGITLPAPVKQLFVNRYGDPLSASGVRFKLARIMQDCWRA</sequence>
<name>A0ABQ6A563_9PROT</name>
<proteinExistence type="predicted"/>
<evidence type="ECO:0000313" key="1">
    <source>
        <dbReference type="EMBL" id="GLR66986.1"/>
    </source>
</evidence>
<comment type="caution">
    <text evidence="1">The sequence shown here is derived from an EMBL/GenBank/DDBJ whole genome shotgun (WGS) entry which is preliminary data.</text>
</comment>
<accession>A0ABQ6A563</accession>
<dbReference type="EMBL" id="BSOS01000043">
    <property type="protein sequence ID" value="GLR66986.1"/>
    <property type="molecule type" value="Genomic_DNA"/>
</dbReference>
<reference evidence="2" key="1">
    <citation type="journal article" date="2019" name="Int. J. Syst. Evol. Microbiol.">
        <title>The Global Catalogue of Microorganisms (GCM) 10K type strain sequencing project: providing services to taxonomists for standard genome sequencing and annotation.</title>
        <authorList>
            <consortium name="The Broad Institute Genomics Platform"/>
            <consortium name="The Broad Institute Genome Sequencing Center for Infectious Disease"/>
            <person name="Wu L."/>
            <person name="Ma J."/>
        </authorList>
    </citation>
    <scope>NUCLEOTIDE SEQUENCE [LARGE SCALE GENOMIC DNA]</scope>
    <source>
        <strain evidence="2">NBRC 112502</strain>
    </source>
</reference>
<keyword evidence="2" id="KW-1185">Reference proteome</keyword>
<dbReference type="Proteomes" id="UP001156641">
    <property type="component" value="Unassembled WGS sequence"/>
</dbReference>
<protein>
    <submittedName>
        <fullName evidence="1">Uncharacterized protein</fullName>
    </submittedName>
</protein>
<gene>
    <name evidence="1" type="ORF">GCM10010909_16660</name>
</gene>
<organism evidence="1 2">
    <name type="scientific">Acidocella aquatica</name>
    <dbReference type="NCBI Taxonomy" id="1922313"/>
    <lineage>
        <taxon>Bacteria</taxon>
        <taxon>Pseudomonadati</taxon>
        <taxon>Pseudomonadota</taxon>
        <taxon>Alphaproteobacteria</taxon>
        <taxon>Acetobacterales</taxon>
        <taxon>Acidocellaceae</taxon>
        <taxon>Acidocella</taxon>
    </lineage>
</organism>
<evidence type="ECO:0000313" key="2">
    <source>
        <dbReference type="Proteomes" id="UP001156641"/>
    </source>
</evidence>